<dbReference type="Gene3D" id="1.10.1470.10">
    <property type="entry name" value="YjbJ"/>
    <property type="match status" value="1"/>
</dbReference>
<feature type="compositionally biased region" description="Basic and acidic residues" evidence="2">
    <location>
        <begin position="48"/>
        <end position="57"/>
    </location>
</feature>
<sequence length="57" mass="5931">MGKGKAKAKQVKGKLKETAGGALGDERMQAEGRGEQMTGKAQETAAKAAERLKKSGQ</sequence>
<dbReference type="KEGG" id="sata:C5746_05030"/>
<protein>
    <submittedName>
        <fullName evidence="4">CsbD family protein</fullName>
    </submittedName>
</protein>
<evidence type="ECO:0000313" key="5">
    <source>
        <dbReference type="Proteomes" id="UP000252698"/>
    </source>
</evidence>
<accession>A0A2Z5J7U2</accession>
<name>A0A2Z5J7U2_STRAR</name>
<organism evidence="4 5">
    <name type="scientific">Streptomyces atratus</name>
    <dbReference type="NCBI Taxonomy" id="1893"/>
    <lineage>
        <taxon>Bacteria</taxon>
        <taxon>Bacillati</taxon>
        <taxon>Actinomycetota</taxon>
        <taxon>Actinomycetes</taxon>
        <taxon>Kitasatosporales</taxon>
        <taxon>Streptomycetaceae</taxon>
        <taxon>Streptomyces</taxon>
    </lineage>
</organism>
<evidence type="ECO:0000256" key="2">
    <source>
        <dbReference type="SAM" id="MobiDB-lite"/>
    </source>
</evidence>
<feature type="compositionally biased region" description="Basic residues" evidence="2">
    <location>
        <begin position="1"/>
        <end position="13"/>
    </location>
</feature>
<evidence type="ECO:0000256" key="1">
    <source>
        <dbReference type="ARBA" id="ARBA00009129"/>
    </source>
</evidence>
<proteinExistence type="inferred from homology"/>
<dbReference type="InterPro" id="IPR036629">
    <property type="entry name" value="YjbJ_sf"/>
</dbReference>
<reference evidence="4 5" key="1">
    <citation type="journal article" date="2018" name="Front. Microbiol.">
        <title>Genome Sequencing of Streptomyces atratus SCSIOZH16 and Activation Production of Nocardamine via Metabolic Engineering.</title>
        <authorList>
            <person name="Li Y."/>
            <person name="Zhang C."/>
            <person name="Liu C."/>
            <person name="Ju J."/>
            <person name="Ma J."/>
        </authorList>
    </citation>
    <scope>NUCLEOTIDE SEQUENCE [LARGE SCALE GENOMIC DNA]</scope>
    <source>
        <strain evidence="4 5">SCSIO_ZH16</strain>
    </source>
</reference>
<evidence type="ECO:0000313" key="4">
    <source>
        <dbReference type="EMBL" id="AXE76406.1"/>
    </source>
</evidence>
<dbReference type="Proteomes" id="UP000252698">
    <property type="component" value="Chromosome"/>
</dbReference>
<gene>
    <name evidence="4" type="ORF">C5746_05030</name>
</gene>
<feature type="region of interest" description="Disordered" evidence="2">
    <location>
        <begin position="1"/>
        <end position="57"/>
    </location>
</feature>
<evidence type="ECO:0000259" key="3">
    <source>
        <dbReference type="Pfam" id="PF05532"/>
    </source>
</evidence>
<dbReference type="EMBL" id="CP027306">
    <property type="protein sequence ID" value="AXE76406.1"/>
    <property type="molecule type" value="Genomic_DNA"/>
</dbReference>
<dbReference type="RefSeq" id="WP_114243069.1">
    <property type="nucleotide sequence ID" value="NZ_BMRN01000047.1"/>
</dbReference>
<dbReference type="GeneID" id="95517889"/>
<dbReference type="AlphaFoldDB" id="A0A2Z5J7U2"/>
<dbReference type="InterPro" id="IPR008462">
    <property type="entry name" value="CsbD"/>
</dbReference>
<comment type="similarity">
    <text evidence="1">Belongs to the UPF0337 (CsbD) family.</text>
</comment>
<feature type="compositionally biased region" description="Basic and acidic residues" evidence="2">
    <location>
        <begin position="24"/>
        <end position="34"/>
    </location>
</feature>
<dbReference type="SUPFAM" id="SSF69047">
    <property type="entry name" value="Hypothetical protein YjbJ"/>
    <property type="match status" value="1"/>
</dbReference>
<feature type="domain" description="CsbD-like" evidence="3">
    <location>
        <begin position="4"/>
        <end position="54"/>
    </location>
</feature>
<dbReference type="Pfam" id="PF05532">
    <property type="entry name" value="CsbD"/>
    <property type="match status" value="1"/>
</dbReference>